<evidence type="ECO:0000313" key="2">
    <source>
        <dbReference type="Proteomes" id="UP001370348"/>
    </source>
</evidence>
<keyword evidence="2" id="KW-1185">Reference proteome</keyword>
<dbReference type="EMBL" id="CP089984">
    <property type="protein sequence ID" value="WXB13321.1"/>
    <property type="molecule type" value="Genomic_DNA"/>
</dbReference>
<gene>
    <name evidence="1" type="ORF">LZC94_36440</name>
</gene>
<organism evidence="1 2">
    <name type="scientific">Pendulispora albinea</name>
    <dbReference type="NCBI Taxonomy" id="2741071"/>
    <lineage>
        <taxon>Bacteria</taxon>
        <taxon>Pseudomonadati</taxon>
        <taxon>Myxococcota</taxon>
        <taxon>Myxococcia</taxon>
        <taxon>Myxococcales</taxon>
        <taxon>Sorangiineae</taxon>
        <taxon>Pendulisporaceae</taxon>
        <taxon>Pendulispora</taxon>
    </lineage>
</organism>
<dbReference type="RefSeq" id="WP_394822943.1">
    <property type="nucleotide sequence ID" value="NZ_CP089984.1"/>
</dbReference>
<protein>
    <submittedName>
        <fullName evidence="1">Uncharacterized protein</fullName>
    </submittedName>
</protein>
<evidence type="ECO:0000313" key="1">
    <source>
        <dbReference type="EMBL" id="WXB13321.1"/>
    </source>
</evidence>
<proteinExistence type="predicted"/>
<accession>A0ABZ2LU56</accession>
<sequence>MNIIELEAGLPNGFHDATLEKLEIDYQKSVVYILMKLWIGLLPSKPFLGSTPVMRRANLSFERLVYCVVEPPEQLGDSDHEELDVSGCENVPENPNVRLPTVAEGVFRYAFYVSDWNSFIHIAARTVGVTWLESEESAWSRAKEQD</sequence>
<dbReference type="Proteomes" id="UP001370348">
    <property type="component" value="Chromosome"/>
</dbReference>
<reference evidence="1 2" key="1">
    <citation type="submission" date="2021-12" db="EMBL/GenBank/DDBJ databases">
        <title>Discovery of the Pendulisporaceae a myxobacterial family with distinct sporulation behavior and unique specialized metabolism.</title>
        <authorList>
            <person name="Garcia R."/>
            <person name="Popoff A."/>
            <person name="Bader C.D."/>
            <person name="Loehr J."/>
            <person name="Walesch S."/>
            <person name="Walt C."/>
            <person name="Boldt J."/>
            <person name="Bunk B."/>
            <person name="Haeckl F.J.F.P.J."/>
            <person name="Gunesch A.P."/>
            <person name="Birkelbach J."/>
            <person name="Nuebel U."/>
            <person name="Pietschmann T."/>
            <person name="Bach T."/>
            <person name="Mueller R."/>
        </authorList>
    </citation>
    <scope>NUCLEOTIDE SEQUENCE [LARGE SCALE GENOMIC DNA]</scope>
    <source>
        <strain evidence="1 2">MSr11954</strain>
    </source>
</reference>
<name>A0ABZ2LU56_9BACT</name>